<evidence type="ECO:0000256" key="8">
    <source>
        <dbReference type="RuleBase" id="RU000675"/>
    </source>
</evidence>
<organism evidence="11 12">
    <name type="scientific">Antrodiella citrinella</name>
    <dbReference type="NCBI Taxonomy" id="2447956"/>
    <lineage>
        <taxon>Eukaryota</taxon>
        <taxon>Fungi</taxon>
        <taxon>Dikarya</taxon>
        <taxon>Basidiomycota</taxon>
        <taxon>Agaricomycotina</taxon>
        <taxon>Agaricomycetes</taxon>
        <taxon>Polyporales</taxon>
        <taxon>Steccherinaceae</taxon>
        <taxon>Antrodiella</taxon>
    </lineage>
</organism>
<comment type="caution">
    <text evidence="11">The sequence shown here is derived from an EMBL/GenBank/DDBJ whole genome shotgun (WGS) entry which is preliminary data.</text>
</comment>
<dbReference type="GO" id="GO:0005975">
    <property type="term" value="P:carbohydrate metabolic process"/>
    <property type="evidence" value="ECO:0007669"/>
    <property type="project" value="InterPro"/>
</dbReference>
<dbReference type="Pfam" id="PF13364">
    <property type="entry name" value="BetaGal_ABD2"/>
    <property type="match status" value="1"/>
</dbReference>
<dbReference type="AlphaFoldDB" id="A0A4S4N2X9"/>
<dbReference type="SMART" id="SM01029">
    <property type="entry name" value="BetaGal_dom2"/>
    <property type="match status" value="1"/>
</dbReference>
<dbReference type="InterPro" id="IPR037110">
    <property type="entry name" value="Betagal_dom2_sf"/>
</dbReference>
<dbReference type="OrthoDB" id="1657402at2759"/>
<keyword evidence="7 8" id="KW-0326">Glycosidase</keyword>
<dbReference type="SUPFAM" id="SSF51011">
    <property type="entry name" value="Glycosyl hydrolase domain"/>
    <property type="match status" value="1"/>
</dbReference>
<evidence type="ECO:0000256" key="6">
    <source>
        <dbReference type="ARBA" id="ARBA00023180"/>
    </source>
</evidence>
<dbReference type="Proteomes" id="UP000308730">
    <property type="component" value="Unassembled WGS sequence"/>
</dbReference>
<dbReference type="GO" id="GO:0004565">
    <property type="term" value="F:beta-galactosidase activity"/>
    <property type="evidence" value="ECO:0007669"/>
    <property type="project" value="UniProtKB-EC"/>
</dbReference>
<evidence type="ECO:0000313" key="12">
    <source>
        <dbReference type="Proteomes" id="UP000308730"/>
    </source>
</evidence>
<dbReference type="InterPro" id="IPR025972">
    <property type="entry name" value="BetaGal_dom3"/>
</dbReference>
<dbReference type="InterPro" id="IPR031330">
    <property type="entry name" value="Gly_Hdrlase_35_cat"/>
</dbReference>
<dbReference type="SUPFAM" id="SSF51445">
    <property type="entry name" value="(Trans)glycosidases"/>
    <property type="match status" value="1"/>
</dbReference>
<comment type="catalytic activity">
    <reaction evidence="1 8">
        <text>Hydrolysis of terminal non-reducing beta-D-galactose residues in beta-D-galactosides.</text>
        <dbReference type="EC" id="3.2.1.23"/>
    </reaction>
</comment>
<gene>
    <name evidence="11" type="ORF">EUX98_g843</name>
</gene>
<dbReference type="InterPro" id="IPR001944">
    <property type="entry name" value="Glycoside_Hdrlase_35"/>
</dbReference>
<sequence>MHLKHPLDGETTGGGFPGWVGNIAGSLRTDNPNYTAAWVPYMTQISKIIAQNQVSNGGPIIMVQSENEFSAGNGHSDYMQAIINLYRANGITIPITANDQHAGATGNFSPDLPGTGRVNIYCGDSYPQGTSHWAQPQSVYYSNHEAVAHSNPLCLAEFGGGFLLGWGSVGFGGTGYEKYSDDLTNATYENVFYKDTYAQTTTILNIYMLYGGTNWGQTLEPTVYTSYDYGGGINENRVTTTKMNEMRLQGLFLRVARDILASNMIGNGTGYTTSNLVYTTELRNPATHGAFYIIRHNDATSLALTSTKINMTTSAGAISVPQTGDLMLNGRESKILVTDFVFGSSKSKVLYSTTEVMTWTTISGQDYIILYAPAGQTGETVLTFGSAPQVDLTNALGVNISVSKDTITLNYALGAPAFTSIKTGGKSVVVVTMQKETALNWHAVDLPGDGNFGNYFSIGTNSRKFDSILVGGPYLVRSASLVGRTTLSLTGDLNGTTDVEIVSPSSITTVLWNGRKLSLRKTKRSTYTTTIAASGVVDLPALSSLNWTVSGSLPEIAADFDDSSFVTANLTTTNYTNLPPLSGDHVLYSQQYGFYGGNMIWRGHFNASGQETAFNLTVQGGLVFAYSAFLNGVFLGSNPELPLQAWRMTSGKFLKEA</sequence>
<dbReference type="Pfam" id="PF10435">
    <property type="entry name" value="BetaGal_dom2"/>
    <property type="match status" value="1"/>
</dbReference>
<dbReference type="PRINTS" id="PR00742">
    <property type="entry name" value="GLHYDRLASE35"/>
</dbReference>
<dbReference type="Gene3D" id="2.60.390.10">
    <property type="entry name" value="Beta-galactosidase, domain 3"/>
    <property type="match status" value="1"/>
</dbReference>
<evidence type="ECO:0000256" key="7">
    <source>
        <dbReference type="ARBA" id="ARBA00023295"/>
    </source>
</evidence>
<dbReference type="EC" id="3.2.1.23" evidence="3 8"/>
<reference evidence="11 12" key="1">
    <citation type="submission" date="2019-02" db="EMBL/GenBank/DDBJ databases">
        <title>Genome sequencing of the rare red list fungi Antrodiella citrinella (Flaviporus citrinellus).</title>
        <authorList>
            <person name="Buettner E."/>
            <person name="Kellner H."/>
        </authorList>
    </citation>
    <scope>NUCLEOTIDE SEQUENCE [LARGE SCALE GENOMIC DNA]</scope>
    <source>
        <strain evidence="11 12">DSM 108506</strain>
    </source>
</reference>
<comment type="similarity">
    <text evidence="2 9">Belongs to the glycosyl hydrolase 35 family.</text>
</comment>
<dbReference type="EMBL" id="SGPM01000007">
    <property type="protein sequence ID" value="THH33329.1"/>
    <property type="molecule type" value="Genomic_DNA"/>
</dbReference>
<feature type="domain" description="Beta-galactosidase" evidence="10">
    <location>
        <begin position="258"/>
        <end position="441"/>
    </location>
</feature>
<dbReference type="InterPro" id="IPR017853">
    <property type="entry name" value="GH"/>
</dbReference>
<proteinExistence type="inferred from homology"/>
<accession>A0A4S4N2X9</accession>
<dbReference type="Gene3D" id="3.20.20.80">
    <property type="entry name" value="Glycosidases"/>
    <property type="match status" value="1"/>
</dbReference>
<dbReference type="Gene3D" id="2.60.120.260">
    <property type="entry name" value="Galactose-binding domain-like"/>
    <property type="match status" value="2"/>
</dbReference>
<dbReference type="InterPro" id="IPR025300">
    <property type="entry name" value="BetaGal_jelly_roll_dom"/>
</dbReference>
<dbReference type="Pfam" id="PF01301">
    <property type="entry name" value="Glyco_hydro_35"/>
    <property type="match status" value="1"/>
</dbReference>
<dbReference type="SUPFAM" id="SSF49785">
    <property type="entry name" value="Galactose-binding domain-like"/>
    <property type="match status" value="1"/>
</dbReference>
<dbReference type="InterPro" id="IPR036833">
    <property type="entry name" value="BetaGal_dom3_sf"/>
</dbReference>
<keyword evidence="5 8" id="KW-0378">Hydrolase</keyword>
<dbReference type="PROSITE" id="PS01182">
    <property type="entry name" value="GLYCOSYL_HYDROL_F35"/>
    <property type="match status" value="1"/>
</dbReference>
<dbReference type="InterPro" id="IPR018954">
    <property type="entry name" value="Betagal_dom2"/>
</dbReference>
<evidence type="ECO:0000256" key="9">
    <source>
        <dbReference type="RuleBase" id="RU003679"/>
    </source>
</evidence>
<dbReference type="SUPFAM" id="SSF117100">
    <property type="entry name" value="Beta-galactosidase LacA, domain 3"/>
    <property type="match status" value="1"/>
</dbReference>
<evidence type="ECO:0000313" key="11">
    <source>
        <dbReference type="EMBL" id="THH33329.1"/>
    </source>
</evidence>
<keyword evidence="4" id="KW-0732">Signal</keyword>
<evidence type="ECO:0000256" key="1">
    <source>
        <dbReference type="ARBA" id="ARBA00001412"/>
    </source>
</evidence>
<keyword evidence="12" id="KW-1185">Reference proteome</keyword>
<evidence type="ECO:0000256" key="4">
    <source>
        <dbReference type="ARBA" id="ARBA00022729"/>
    </source>
</evidence>
<dbReference type="InterPro" id="IPR008979">
    <property type="entry name" value="Galactose-bd-like_sf"/>
</dbReference>
<protein>
    <recommendedName>
        <fullName evidence="3 8">Beta-galactosidase</fullName>
        <ecNumber evidence="3 8">3.2.1.23</ecNumber>
    </recommendedName>
</protein>
<evidence type="ECO:0000256" key="3">
    <source>
        <dbReference type="ARBA" id="ARBA00012756"/>
    </source>
</evidence>
<evidence type="ECO:0000259" key="10">
    <source>
        <dbReference type="SMART" id="SM01029"/>
    </source>
</evidence>
<keyword evidence="6" id="KW-0325">Glycoprotein</keyword>
<dbReference type="Pfam" id="PF13363">
    <property type="entry name" value="BetaGal_dom3"/>
    <property type="match status" value="1"/>
</dbReference>
<dbReference type="PANTHER" id="PTHR23421">
    <property type="entry name" value="BETA-GALACTOSIDASE RELATED"/>
    <property type="match status" value="1"/>
</dbReference>
<name>A0A4S4N2X9_9APHY</name>
<dbReference type="Gene3D" id="2.102.20.10">
    <property type="entry name" value="Beta-galactosidase, domain 2"/>
    <property type="match status" value="1"/>
</dbReference>
<evidence type="ECO:0000256" key="2">
    <source>
        <dbReference type="ARBA" id="ARBA00009809"/>
    </source>
</evidence>
<evidence type="ECO:0000256" key="5">
    <source>
        <dbReference type="ARBA" id="ARBA00022801"/>
    </source>
</evidence>
<dbReference type="InterPro" id="IPR019801">
    <property type="entry name" value="Glyco_hydro_35_CS"/>
</dbReference>